<evidence type="ECO:0000313" key="3">
    <source>
        <dbReference type="Proteomes" id="UP001317532"/>
    </source>
</evidence>
<organism evidence="2 3">
    <name type="scientific">Vulcanimicrobium alpinum</name>
    <dbReference type="NCBI Taxonomy" id="3016050"/>
    <lineage>
        <taxon>Bacteria</taxon>
        <taxon>Bacillati</taxon>
        <taxon>Vulcanimicrobiota</taxon>
        <taxon>Vulcanimicrobiia</taxon>
        <taxon>Vulcanimicrobiales</taxon>
        <taxon>Vulcanimicrobiaceae</taxon>
        <taxon>Vulcanimicrobium</taxon>
    </lineage>
</organism>
<sequence length="364" mass="38051">MSVTIVHAADVHLETVFTGVRGGTRRRAALADAFTRVVDLALERRADALTIGGDLYEAERAGPQTARFICAQFARFGGPVLVAPGNHDPYSPRALYARDDLPANVHVFAEPAWSAYPLAPDLTVYGFGHAPAEPGRPFAGARFERSGARIALVHGSDEERCPPGKRATAPFTVAEIRDAGATCALAGHYHGGAVVDDGGVPRLAYPGSPEPIKFGERGAHGALVVTVDGARVAIEAVELARTALRDVEVTLADAESEHAILAALEARLAGLGRDDCVRVRLRGTLAAGTRLDRDLLTARVAGALGGFELIDETIAADYAALAHQPNVRGRAIADLLARADAGDADARAALRCVVAAFDGAEIGP</sequence>
<dbReference type="AlphaFoldDB" id="A0AAN1XS48"/>
<feature type="domain" description="Calcineurin-like phosphoesterase" evidence="1">
    <location>
        <begin position="4"/>
        <end position="127"/>
    </location>
</feature>
<dbReference type="PANTHER" id="PTHR30337">
    <property type="entry name" value="COMPONENT OF ATP-DEPENDENT DSDNA EXONUCLEASE"/>
    <property type="match status" value="1"/>
</dbReference>
<dbReference type="GO" id="GO:0016787">
    <property type="term" value="F:hydrolase activity"/>
    <property type="evidence" value="ECO:0007669"/>
    <property type="project" value="InterPro"/>
</dbReference>
<name>A0AAN1XS48_UNVUL</name>
<dbReference type="InterPro" id="IPR004843">
    <property type="entry name" value="Calcineurin-like_PHP"/>
</dbReference>
<gene>
    <name evidence="2" type="primary">sbcD-1</name>
    <name evidence="2" type="ORF">WPS_00650</name>
</gene>
<dbReference type="Proteomes" id="UP001317532">
    <property type="component" value="Chromosome"/>
</dbReference>
<dbReference type="SUPFAM" id="SSF56300">
    <property type="entry name" value="Metallo-dependent phosphatases"/>
    <property type="match status" value="1"/>
</dbReference>
<dbReference type="EMBL" id="AP025523">
    <property type="protein sequence ID" value="BDE04789.1"/>
    <property type="molecule type" value="Genomic_DNA"/>
</dbReference>
<evidence type="ECO:0000259" key="1">
    <source>
        <dbReference type="Pfam" id="PF00149"/>
    </source>
</evidence>
<evidence type="ECO:0000313" key="2">
    <source>
        <dbReference type="EMBL" id="BDE04789.1"/>
    </source>
</evidence>
<accession>A0AAN1XS48</accession>
<proteinExistence type="predicted"/>
<dbReference type="PANTHER" id="PTHR30337:SF7">
    <property type="entry name" value="PHOSPHOESTERASE"/>
    <property type="match status" value="1"/>
</dbReference>
<dbReference type="InterPro" id="IPR050535">
    <property type="entry name" value="DNA_Repair-Maintenance_Comp"/>
</dbReference>
<dbReference type="InterPro" id="IPR029052">
    <property type="entry name" value="Metallo-depent_PP-like"/>
</dbReference>
<dbReference type="Gene3D" id="3.60.21.10">
    <property type="match status" value="1"/>
</dbReference>
<dbReference type="KEGG" id="vab:WPS_00650"/>
<reference evidence="2 3" key="1">
    <citation type="journal article" date="2022" name="ISME Commun">
        <title>Vulcanimicrobium alpinus gen. nov. sp. nov., the first cultivated representative of the candidate phylum 'Eremiobacterota', is a metabolically versatile aerobic anoxygenic phototroph.</title>
        <authorList>
            <person name="Yabe S."/>
            <person name="Muto K."/>
            <person name="Abe K."/>
            <person name="Yokota A."/>
            <person name="Staudigel H."/>
            <person name="Tebo B.M."/>
        </authorList>
    </citation>
    <scope>NUCLEOTIDE SEQUENCE [LARGE SCALE GENOMIC DNA]</scope>
    <source>
        <strain evidence="2 3">WC8-2</strain>
    </source>
</reference>
<protein>
    <submittedName>
        <fullName evidence="2">Nuclease SbcCD subunit D</fullName>
    </submittedName>
</protein>
<dbReference type="Pfam" id="PF00149">
    <property type="entry name" value="Metallophos"/>
    <property type="match status" value="1"/>
</dbReference>
<keyword evidence="3" id="KW-1185">Reference proteome</keyword>
<dbReference type="RefSeq" id="WP_317995878.1">
    <property type="nucleotide sequence ID" value="NZ_AP025523.1"/>
</dbReference>